<evidence type="ECO:0000313" key="2">
    <source>
        <dbReference type="Proteomes" id="UP000017836"/>
    </source>
</evidence>
<dbReference type="GO" id="GO:0006629">
    <property type="term" value="P:lipid metabolic process"/>
    <property type="evidence" value="ECO:0000318"/>
    <property type="project" value="GO_Central"/>
</dbReference>
<accession>U5D8Q3</accession>
<dbReference type="Proteomes" id="UP000017836">
    <property type="component" value="Unassembled WGS sequence"/>
</dbReference>
<reference evidence="2" key="1">
    <citation type="journal article" date="2013" name="Science">
        <title>The Amborella genome and the evolution of flowering plants.</title>
        <authorList>
            <consortium name="Amborella Genome Project"/>
        </authorList>
    </citation>
    <scope>NUCLEOTIDE SEQUENCE [LARGE SCALE GENOMIC DNA]</scope>
</reference>
<dbReference type="STRING" id="13333.U5D8Q3"/>
<dbReference type="InterPro" id="IPR003386">
    <property type="entry name" value="LACT/PDAT_acylTrfase"/>
</dbReference>
<dbReference type="HOGENOM" id="CLU_037070_2_0_1"/>
<dbReference type="OMA" id="VVNWLCY"/>
<dbReference type="SUPFAM" id="SSF53474">
    <property type="entry name" value="alpha/beta-Hydrolases"/>
    <property type="match status" value="1"/>
</dbReference>
<organism evidence="1 2">
    <name type="scientific">Amborella trichopoda</name>
    <dbReference type="NCBI Taxonomy" id="13333"/>
    <lineage>
        <taxon>Eukaryota</taxon>
        <taxon>Viridiplantae</taxon>
        <taxon>Streptophyta</taxon>
        <taxon>Embryophyta</taxon>
        <taxon>Tracheophyta</taxon>
        <taxon>Spermatophyta</taxon>
        <taxon>Magnoliopsida</taxon>
        <taxon>Amborellales</taxon>
        <taxon>Amborellaceae</taxon>
        <taxon>Amborella</taxon>
    </lineage>
</organism>
<dbReference type="InterPro" id="IPR029058">
    <property type="entry name" value="AB_hydrolase_fold"/>
</dbReference>
<sequence length="294" mass="32502">MEPLISSIEDIGYIDEENLFGAPYDFRYGLNSSVGSKFLKDLKTLIENAYFSNGEVPTILISHSLGGLWVLRLLCQNPMSWRQKYVKHFIALSAPWGGTVQELITFASGYTLGVPLVDPLLVRGEQRSSESNMWLLPSPRIFGHRSLVITPNKTYSAKNMPQFLEDIGFSQGVEPYIKRVLPITGELPAPGVPVTCLIGSGIETPETLFYERSEFDTQPAVVNGDGDGTVNMVSLLAAFEEWSSVEEQVVKVVKFPGVSHTSILKVDESLRKIVSEISRINSLSLSSVIRFGRA</sequence>
<dbReference type="Gramene" id="ERN18580">
    <property type="protein sequence ID" value="ERN18580"/>
    <property type="gene ID" value="AMTR_s00065p00129700"/>
</dbReference>
<dbReference type="EMBL" id="KI392088">
    <property type="protein sequence ID" value="ERN18580.1"/>
    <property type="molecule type" value="Genomic_DNA"/>
</dbReference>
<dbReference type="AlphaFoldDB" id="U5D8Q3"/>
<dbReference type="PANTHER" id="PTHR11440">
    <property type="entry name" value="LECITHIN-CHOLESTEROL ACYLTRANSFERASE-RELATED"/>
    <property type="match status" value="1"/>
</dbReference>
<dbReference type="Pfam" id="PF02450">
    <property type="entry name" value="LCAT"/>
    <property type="match status" value="1"/>
</dbReference>
<protein>
    <submittedName>
        <fullName evidence="1">Uncharacterized protein</fullName>
    </submittedName>
</protein>
<evidence type="ECO:0000313" key="1">
    <source>
        <dbReference type="EMBL" id="ERN18580.1"/>
    </source>
</evidence>
<proteinExistence type="predicted"/>
<gene>
    <name evidence="1" type="ORF">AMTR_s00065p00129700</name>
</gene>
<dbReference type="Gene3D" id="3.40.50.1820">
    <property type="entry name" value="alpha/beta hydrolase"/>
    <property type="match status" value="1"/>
</dbReference>
<dbReference type="eggNOG" id="KOG2369">
    <property type="taxonomic scope" value="Eukaryota"/>
</dbReference>
<keyword evidence="2" id="KW-1185">Reference proteome</keyword>
<dbReference type="GO" id="GO:0008374">
    <property type="term" value="F:O-acyltransferase activity"/>
    <property type="evidence" value="ECO:0007669"/>
    <property type="project" value="InterPro"/>
</dbReference>
<name>U5D8Q3_AMBTC</name>